<gene>
    <name evidence="3" type="ORF">DP114_18090</name>
</gene>
<dbReference type="InterPro" id="IPR025711">
    <property type="entry name" value="PepSY"/>
</dbReference>
<accession>A0A856MH59</accession>
<evidence type="ECO:0000313" key="4">
    <source>
        <dbReference type="Proteomes" id="UP000503129"/>
    </source>
</evidence>
<dbReference type="KEGG" id="bsen:DP114_18090"/>
<keyword evidence="4" id="KW-1185">Reference proteome</keyword>
<keyword evidence="1" id="KW-0812">Transmembrane</keyword>
<organism evidence="3 4">
    <name type="scientific">Brasilonema sennae CENA114</name>
    <dbReference type="NCBI Taxonomy" id="415709"/>
    <lineage>
        <taxon>Bacteria</taxon>
        <taxon>Bacillati</taxon>
        <taxon>Cyanobacteriota</taxon>
        <taxon>Cyanophyceae</taxon>
        <taxon>Nostocales</taxon>
        <taxon>Scytonemataceae</taxon>
        <taxon>Brasilonema</taxon>
        <taxon>Bromeliae group (in: Brasilonema)</taxon>
    </lineage>
</organism>
<dbReference type="EMBL" id="CP030118">
    <property type="protein sequence ID" value="QDL09549.1"/>
    <property type="molecule type" value="Genomic_DNA"/>
</dbReference>
<protein>
    <submittedName>
        <fullName evidence="3">PepSY domain-containing protein</fullName>
    </submittedName>
</protein>
<evidence type="ECO:0000313" key="3">
    <source>
        <dbReference type="EMBL" id="QDL09549.1"/>
    </source>
</evidence>
<feature type="transmembrane region" description="Helical" evidence="1">
    <location>
        <begin position="146"/>
        <end position="169"/>
    </location>
</feature>
<reference evidence="3 4" key="1">
    <citation type="submission" date="2018-06" db="EMBL/GenBank/DDBJ databases">
        <title>Comparative genomics of Brasilonema spp. strains.</title>
        <authorList>
            <person name="Alvarenga D.O."/>
            <person name="Fiore M.F."/>
            <person name="Varani A.M."/>
        </authorList>
    </citation>
    <scope>NUCLEOTIDE SEQUENCE [LARGE SCALE GENOMIC DNA]</scope>
    <source>
        <strain evidence="3 4">CENA114</strain>
    </source>
</reference>
<evidence type="ECO:0000256" key="1">
    <source>
        <dbReference type="SAM" id="Phobius"/>
    </source>
</evidence>
<feature type="transmembrane region" description="Helical" evidence="1">
    <location>
        <begin position="194"/>
        <end position="216"/>
    </location>
</feature>
<dbReference type="Pfam" id="PF03413">
    <property type="entry name" value="PepSY"/>
    <property type="match status" value="1"/>
</dbReference>
<dbReference type="RefSeq" id="WP_171976725.1">
    <property type="nucleotide sequence ID" value="NZ_CAWOXK010000001.1"/>
</dbReference>
<keyword evidence="1" id="KW-1133">Transmembrane helix</keyword>
<feature type="transmembrane region" description="Helical" evidence="1">
    <location>
        <begin position="338"/>
        <end position="360"/>
    </location>
</feature>
<feature type="transmembrane region" description="Helical" evidence="1">
    <location>
        <begin position="12"/>
        <end position="37"/>
    </location>
</feature>
<dbReference type="Pfam" id="PF03929">
    <property type="entry name" value="PepSY_TM"/>
    <property type="match status" value="1"/>
</dbReference>
<dbReference type="PANTHER" id="PTHR34219:SF3">
    <property type="entry name" value="BLL7967 PROTEIN"/>
    <property type="match status" value="1"/>
</dbReference>
<feature type="domain" description="PepSY" evidence="2">
    <location>
        <begin position="248"/>
        <end position="305"/>
    </location>
</feature>
<dbReference type="InterPro" id="IPR005625">
    <property type="entry name" value="PepSY-ass_TM"/>
</dbReference>
<dbReference type="Proteomes" id="UP000503129">
    <property type="component" value="Chromosome"/>
</dbReference>
<name>A0A856MH59_9CYAN</name>
<keyword evidence="1" id="KW-0472">Membrane</keyword>
<dbReference type="PANTHER" id="PTHR34219">
    <property type="entry name" value="IRON-REGULATED INNER MEMBRANE PROTEIN-RELATED"/>
    <property type="match status" value="1"/>
</dbReference>
<sequence length="387" mass="43819">MNSKQIRDFTFYIHRYLGLIVGLLLIIVGLTGSLLVFQREIDQFLVTQQFGQVIPQEQRVPIESVVETVKTAYASQPELKLSSINTLPDAHLPYRIWLEAPGDTRTQVFVNPYTGAIMGSRQWERTLIGFTFKLHYELLAGKIGEIIVGIAAFLLFILSITGIILWPGWRKLILGFKIKWNAHPKRTNFDIHKVAGIIAAVFLTMIAFTGVCWNFWDFSQPVIHVATFTPMPPKPVSQLIEGKSPLALGEILKKADVALPNAITTYISLPKTPEGVFRVGKKYPQETWKYGRSQVYLDQYTGKVIQLKNGLKASRADQVLNSFAPMHYGTYGGLPTRILYIFVGLSPLILSITGFVMWWYRYKGKNPRQKSMKVIESSVKSLSDLHR</sequence>
<dbReference type="AlphaFoldDB" id="A0A856MH59"/>
<evidence type="ECO:0000259" key="2">
    <source>
        <dbReference type="Pfam" id="PF03413"/>
    </source>
</evidence>
<proteinExistence type="predicted"/>